<evidence type="ECO:0000313" key="3">
    <source>
        <dbReference type="EMBL" id="KAB8225231.1"/>
    </source>
</evidence>
<protein>
    <submittedName>
        <fullName evidence="3">Uncharacterized protein</fullName>
    </submittedName>
</protein>
<feature type="transmembrane region" description="Helical" evidence="2">
    <location>
        <begin position="20"/>
        <end position="39"/>
    </location>
</feature>
<proteinExistence type="predicted"/>
<keyword evidence="4" id="KW-1185">Reference proteome</keyword>
<evidence type="ECO:0000256" key="2">
    <source>
        <dbReference type="SAM" id="Phobius"/>
    </source>
</evidence>
<dbReference type="AlphaFoldDB" id="A0A5N6F5R8"/>
<feature type="region of interest" description="Disordered" evidence="1">
    <location>
        <begin position="45"/>
        <end position="67"/>
    </location>
</feature>
<keyword evidence="2" id="KW-0812">Transmembrane</keyword>
<dbReference type="EMBL" id="ML733395">
    <property type="protein sequence ID" value="KAB8225231.1"/>
    <property type="molecule type" value="Genomic_DNA"/>
</dbReference>
<organism evidence="3 4">
    <name type="scientific">Aspergillus novoparasiticus</name>
    <dbReference type="NCBI Taxonomy" id="986946"/>
    <lineage>
        <taxon>Eukaryota</taxon>
        <taxon>Fungi</taxon>
        <taxon>Dikarya</taxon>
        <taxon>Ascomycota</taxon>
        <taxon>Pezizomycotina</taxon>
        <taxon>Eurotiomycetes</taxon>
        <taxon>Eurotiomycetidae</taxon>
        <taxon>Eurotiales</taxon>
        <taxon>Aspergillaceae</taxon>
        <taxon>Aspergillus</taxon>
        <taxon>Aspergillus subgen. Circumdati</taxon>
    </lineage>
</organism>
<evidence type="ECO:0000256" key="1">
    <source>
        <dbReference type="SAM" id="MobiDB-lite"/>
    </source>
</evidence>
<gene>
    <name evidence="3" type="ORF">BDV33DRAFT_163883</name>
</gene>
<reference evidence="3 4" key="1">
    <citation type="submission" date="2019-04" db="EMBL/GenBank/DDBJ databases">
        <title>Fungal friends and foes A comparative genomics study of 23 Aspergillus species from section Flavi.</title>
        <authorList>
            <consortium name="DOE Joint Genome Institute"/>
            <person name="Kjaerbolling I."/>
            <person name="Vesth T.C."/>
            <person name="Frisvad J.C."/>
            <person name="Nybo J.L."/>
            <person name="Theobald S."/>
            <person name="Kildgaard S."/>
            <person name="Petersen T.I."/>
            <person name="Kuo A."/>
            <person name="Sato A."/>
            <person name="Lyhne E.K."/>
            <person name="Kogle M.E."/>
            <person name="Wiebenga A."/>
            <person name="Kun R.S."/>
            <person name="Lubbers R.J."/>
            <person name="Makela M.R."/>
            <person name="Barry K."/>
            <person name="Chovatia M."/>
            <person name="Clum A."/>
            <person name="Daum C."/>
            <person name="Haridas S."/>
            <person name="He G."/>
            <person name="LaButti K."/>
            <person name="Lipzen A."/>
            <person name="Mondo S."/>
            <person name="Pangilinan J."/>
            <person name="Riley R."/>
            <person name="Salamov A."/>
            <person name="Simmons B.A."/>
            <person name="Magnuson J.K."/>
            <person name="Henrissat B."/>
            <person name="Mortensen U.H."/>
            <person name="Larsen T.O."/>
            <person name="De vries R.P."/>
            <person name="Grigoriev I.V."/>
            <person name="Machida M."/>
            <person name="Baker S.E."/>
            <person name="Andersen M.R."/>
        </authorList>
    </citation>
    <scope>NUCLEOTIDE SEQUENCE [LARGE SCALE GENOMIC DNA]</scope>
    <source>
        <strain evidence="3 4">CBS 126849</strain>
    </source>
</reference>
<name>A0A5N6F5R8_9EURO</name>
<dbReference type="Proteomes" id="UP000326799">
    <property type="component" value="Unassembled WGS sequence"/>
</dbReference>
<accession>A0A5N6F5R8</accession>
<sequence length="107" mass="12212">MVLDIGNVPTCRGDGSYRHGARTFTSAYLLCSMMGYFNLEAKEKRKKEKENLMNPQTSQDTKKKRSCNVDRAKRIKFSIFPDQQDDVCITWITSGFPGKPANSRENL</sequence>
<keyword evidence="2" id="KW-0472">Membrane</keyword>
<evidence type="ECO:0000313" key="4">
    <source>
        <dbReference type="Proteomes" id="UP000326799"/>
    </source>
</evidence>
<keyword evidence="2" id="KW-1133">Transmembrane helix</keyword>